<dbReference type="Proteomes" id="UP000306223">
    <property type="component" value="Unassembled WGS sequence"/>
</dbReference>
<protein>
    <submittedName>
        <fullName evidence="1">Glycosyltransferase family 2 protein</fullName>
    </submittedName>
</protein>
<evidence type="ECO:0000313" key="2">
    <source>
        <dbReference type="Proteomes" id="UP000306223"/>
    </source>
</evidence>
<accession>A0A4U0QU32</accession>
<dbReference type="EMBL" id="SUNH01000009">
    <property type="protein sequence ID" value="TJZ85170.1"/>
    <property type="molecule type" value="Genomic_DNA"/>
</dbReference>
<keyword evidence="1" id="KW-0808">Transferase</keyword>
<name>A0A4U0QU32_9RHOB</name>
<dbReference type="Pfam" id="PF13704">
    <property type="entry name" value="Glyco_tranf_2_4"/>
    <property type="match status" value="1"/>
</dbReference>
<keyword evidence="2" id="KW-1185">Reference proteome</keyword>
<sequence>MRIGDVPFPGRLRCRAERQYLVVRAWNRRHALKSIMNRTDQIRKGDILAFVTLRNERVRLPYFLDYYRKLGVDHFLFVNNDSDDGSGNYLAEQPDVSLWWTNAGYRRSRFGMDWINRLLMKYGHGHWCLTIDPDEFLIYPHSDSRPLEALTDWLDASGRRSFPAMLLDMYPRGNIEDQPYEEGTDPFQIARWFDPANYSISKNAYYGNLWIQGGPRTRKFFTAEPLAGPALNKTPLVKWHWRYAYVSSTHMLLPRHLNMVYDESGGEMASGCLLHAKFLSTFADKSAEELDRRQHYANSKEYQAYHAGLRRGTDLWCSESREYADWRQLEDLGLISRGNWA</sequence>
<dbReference type="AlphaFoldDB" id="A0A4U0QU32"/>
<proteinExistence type="predicted"/>
<gene>
    <name evidence="1" type="ORF">FA740_07470</name>
</gene>
<organism evidence="1 2">
    <name type="scientific">Paracoccus hibiscisoli</name>
    <dbReference type="NCBI Taxonomy" id="2023261"/>
    <lineage>
        <taxon>Bacteria</taxon>
        <taxon>Pseudomonadati</taxon>
        <taxon>Pseudomonadota</taxon>
        <taxon>Alphaproteobacteria</taxon>
        <taxon>Rhodobacterales</taxon>
        <taxon>Paracoccaceae</taxon>
        <taxon>Paracoccus</taxon>
    </lineage>
</organism>
<dbReference type="GO" id="GO:0016740">
    <property type="term" value="F:transferase activity"/>
    <property type="evidence" value="ECO:0007669"/>
    <property type="project" value="UniProtKB-KW"/>
</dbReference>
<comment type="caution">
    <text evidence="1">The sequence shown here is derived from an EMBL/GenBank/DDBJ whole genome shotgun (WGS) entry which is preliminary data.</text>
</comment>
<reference evidence="1 2" key="1">
    <citation type="submission" date="2019-04" db="EMBL/GenBank/DDBJ databases">
        <authorList>
            <person name="Li J."/>
        </authorList>
    </citation>
    <scope>NUCLEOTIDE SEQUENCE [LARGE SCALE GENOMIC DNA]</scope>
    <source>
        <strain evidence="1 2">CCTCC AB2016182</strain>
    </source>
</reference>
<dbReference type="RefSeq" id="WP_136856145.1">
    <property type="nucleotide sequence ID" value="NZ_SUNH01000009.1"/>
</dbReference>
<evidence type="ECO:0000313" key="1">
    <source>
        <dbReference type="EMBL" id="TJZ85170.1"/>
    </source>
</evidence>
<dbReference type="OrthoDB" id="3010234at2"/>